<feature type="compositionally biased region" description="Basic and acidic residues" evidence="1">
    <location>
        <begin position="132"/>
        <end position="145"/>
    </location>
</feature>
<dbReference type="NCBIfam" id="NF008482">
    <property type="entry name" value="PRK11383.1"/>
    <property type="match status" value="1"/>
</dbReference>
<feature type="domain" description="YiaAB two helix" evidence="3">
    <location>
        <begin position="75"/>
        <end position="127"/>
    </location>
</feature>
<proteinExistence type="predicted"/>
<feature type="transmembrane region" description="Helical" evidence="2">
    <location>
        <begin position="74"/>
        <end position="94"/>
    </location>
</feature>
<dbReference type="GO" id="GO:0005886">
    <property type="term" value="C:plasma membrane"/>
    <property type="evidence" value="ECO:0007669"/>
    <property type="project" value="TreeGrafter"/>
</dbReference>
<gene>
    <name evidence="4" type="ORF">VIBNISOn1_510011</name>
</gene>
<evidence type="ECO:0000313" key="5">
    <source>
        <dbReference type="Proteomes" id="UP000018211"/>
    </source>
</evidence>
<feature type="transmembrane region" description="Helical" evidence="2">
    <location>
        <begin position="12"/>
        <end position="31"/>
    </location>
</feature>
<feature type="domain" description="YiaAB two helix" evidence="3">
    <location>
        <begin position="12"/>
        <end position="64"/>
    </location>
</feature>
<sequence>MENVINQPTKAFIGASWACLFAGFGGFLLGLWNSELLLNEKGFYFTVILLGLYAAISLQKTVRDKSEGIPVTDLYFGLSWVAIIASVALMGAGLWNADMLLSEKGFYGLAFLMSLFAAITVQKNTRDMSLLKKAEEPVEEEHHSQVDWSESEATDDKK</sequence>
<dbReference type="InterPro" id="IPR008024">
    <property type="entry name" value="YiaAB"/>
</dbReference>
<name>A0AAV2VVK2_9VIBR</name>
<protein>
    <recommendedName>
        <fullName evidence="3">YiaAB two helix domain-containing protein</fullName>
    </recommendedName>
</protein>
<dbReference type="PANTHER" id="PTHR37290">
    <property type="entry name" value="INNER MEMBRANE PROTEIN YIAA-RELATED"/>
    <property type="match status" value="1"/>
</dbReference>
<evidence type="ECO:0000313" key="4">
    <source>
        <dbReference type="EMBL" id="CCO48408.1"/>
    </source>
</evidence>
<evidence type="ECO:0000256" key="2">
    <source>
        <dbReference type="SAM" id="Phobius"/>
    </source>
</evidence>
<feature type="transmembrane region" description="Helical" evidence="2">
    <location>
        <begin position="43"/>
        <end position="62"/>
    </location>
</feature>
<dbReference type="PANTHER" id="PTHR37290:SF1">
    <property type="entry name" value="INNER MEMBRANE PROTEIN YIAA"/>
    <property type="match status" value="1"/>
</dbReference>
<dbReference type="Pfam" id="PF05360">
    <property type="entry name" value="YiaAB"/>
    <property type="match status" value="2"/>
</dbReference>
<dbReference type="AlphaFoldDB" id="A0AAV2VVK2"/>
<dbReference type="GO" id="GO:0006974">
    <property type="term" value="P:DNA damage response"/>
    <property type="evidence" value="ECO:0007669"/>
    <property type="project" value="TreeGrafter"/>
</dbReference>
<keyword evidence="2" id="KW-0472">Membrane</keyword>
<dbReference type="EMBL" id="CAOF01000144">
    <property type="protein sequence ID" value="CCO48408.1"/>
    <property type="molecule type" value="Genomic_DNA"/>
</dbReference>
<comment type="caution">
    <text evidence="4">The sequence shown here is derived from an EMBL/GenBank/DDBJ whole genome shotgun (WGS) entry which is preliminary data.</text>
</comment>
<organism evidence="4 5">
    <name type="scientific">Vibrio nigripulchritudo SOn1</name>
    <dbReference type="NCBI Taxonomy" id="1238450"/>
    <lineage>
        <taxon>Bacteria</taxon>
        <taxon>Pseudomonadati</taxon>
        <taxon>Pseudomonadota</taxon>
        <taxon>Gammaproteobacteria</taxon>
        <taxon>Vibrionales</taxon>
        <taxon>Vibrionaceae</taxon>
        <taxon>Vibrio</taxon>
    </lineage>
</organism>
<keyword evidence="2" id="KW-1133">Transmembrane helix</keyword>
<keyword evidence="2" id="KW-0812">Transmembrane</keyword>
<evidence type="ECO:0000256" key="1">
    <source>
        <dbReference type="SAM" id="MobiDB-lite"/>
    </source>
</evidence>
<feature type="transmembrane region" description="Helical" evidence="2">
    <location>
        <begin position="106"/>
        <end position="122"/>
    </location>
</feature>
<reference evidence="4 5" key="1">
    <citation type="journal article" date="2013" name="ISME J.">
        <title>Comparative genomics of pathogenic lineages of Vibrio nigripulchritudo identifies virulence-associated traits.</title>
        <authorList>
            <person name="Goudenege D."/>
            <person name="Labreuche Y."/>
            <person name="Krin E."/>
            <person name="Ansquer D."/>
            <person name="Mangenot S."/>
            <person name="Calteau A."/>
            <person name="Medigue C."/>
            <person name="Mazel D."/>
            <person name="Polz M.F."/>
            <person name="Le Roux F."/>
        </authorList>
    </citation>
    <scope>NUCLEOTIDE SEQUENCE [LARGE SCALE GENOMIC DNA]</scope>
    <source>
        <strain evidence="4 5">SOn1</strain>
    </source>
</reference>
<feature type="region of interest" description="Disordered" evidence="1">
    <location>
        <begin position="132"/>
        <end position="158"/>
    </location>
</feature>
<dbReference type="Proteomes" id="UP000018211">
    <property type="component" value="Unassembled WGS sequence"/>
</dbReference>
<dbReference type="RefSeq" id="WP_022599208.1">
    <property type="nucleotide sequence ID" value="NZ_LK391965.1"/>
</dbReference>
<evidence type="ECO:0000259" key="3">
    <source>
        <dbReference type="Pfam" id="PF05360"/>
    </source>
</evidence>
<feature type="compositionally biased region" description="Acidic residues" evidence="1">
    <location>
        <begin position="149"/>
        <end position="158"/>
    </location>
</feature>
<accession>A0AAV2VVK2</accession>
<dbReference type="InterPro" id="IPR038972">
    <property type="entry name" value="YiaA-like"/>
</dbReference>